<accession>A0AA36GCM2</accession>
<evidence type="ECO:0000313" key="3">
    <source>
        <dbReference type="EMBL" id="CAJ0587346.1"/>
    </source>
</evidence>
<dbReference type="EMBL" id="CATQJA010002710">
    <property type="protein sequence ID" value="CAJ0587346.1"/>
    <property type="molecule type" value="Genomic_DNA"/>
</dbReference>
<sequence length="130" mass="13855">MFRALVRPLLILCTFEILDACIRTVPTPSPGTTCTCTAAQITFTPAQANRAGSIDSSFTGPSADGCSLTAQCLGDPGMVAFMQFNTNQGGPAENAAMTQNVEAPLECRNGQWFYRDRQVNEVNCQQAANG</sequence>
<feature type="chain" id="PRO_5041369060" description="C6 domain-containing protein" evidence="1">
    <location>
        <begin position="21"/>
        <end position="130"/>
    </location>
</feature>
<dbReference type="InterPro" id="IPR002601">
    <property type="entry name" value="C6_domain"/>
</dbReference>
<evidence type="ECO:0000256" key="1">
    <source>
        <dbReference type="SAM" id="SignalP"/>
    </source>
</evidence>
<dbReference type="SMART" id="SM01048">
    <property type="entry name" value="C6"/>
    <property type="match status" value="1"/>
</dbReference>
<organism evidence="3 4">
    <name type="scientific">Mesorhabditis spiculigera</name>
    <dbReference type="NCBI Taxonomy" id="96644"/>
    <lineage>
        <taxon>Eukaryota</taxon>
        <taxon>Metazoa</taxon>
        <taxon>Ecdysozoa</taxon>
        <taxon>Nematoda</taxon>
        <taxon>Chromadorea</taxon>
        <taxon>Rhabditida</taxon>
        <taxon>Rhabditina</taxon>
        <taxon>Rhabditomorpha</taxon>
        <taxon>Rhabditoidea</taxon>
        <taxon>Rhabditidae</taxon>
        <taxon>Mesorhabditinae</taxon>
        <taxon>Mesorhabditis</taxon>
    </lineage>
</organism>
<dbReference type="Proteomes" id="UP001177023">
    <property type="component" value="Unassembled WGS sequence"/>
</dbReference>
<evidence type="ECO:0000259" key="2">
    <source>
        <dbReference type="SMART" id="SM01048"/>
    </source>
</evidence>
<feature type="signal peptide" evidence="1">
    <location>
        <begin position="1"/>
        <end position="20"/>
    </location>
</feature>
<gene>
    <name evidence="3" type="ORF">MSPICULIGERA_LOCUS25319</name>
</gene>
<keyword evidence="1" id="KW-0732">Signal</keyword>
<evidence type="ECO:0000313" key="4">
    <source>
        <dbReference type="Proteomes" id="UP001177023"/>
    </source>
</evidence>
<protein>
    <recommendedName>
        <fullName evidence="2">C6 domain-containing protein</fullName>
    </recommendedName>
</protein>
<comment type="caution">
    <text evidence="3">The sequence shown here is derived from an EMBL/GenBank/DDBJ whole genome shotgun (WGS) entry which is preliminary data.</text>
</comment>
<dbReference type="AlphaFoldDB" id="A0AA36GCM2"/>
<keyword evidence="4" id="KW-1185">Reference proteome</keyword>
<reference evidence="3" key="1">
    <citation type="submission" date="2023-06" db="EMBL/GenBank/DDBJ databases">
        <authorList>
            <person name="Delattre M."/>
        </authorList>
    </citation>
    <scope>NUCLEOTIDE SEQUENCE</scope>
    <source>
        <strain evidence="3">AF72</strain>
    </source>
</reference>
<feature type="domain" description="C6" evidence="2">
    <location>
        <begin position="36"/>
        <end position="124"/>
    </location>
</feature>
<feature type="non-terminal residue" evidence="3">
    <location>
        <position position="1"/>
    </location>
</feature>
<name>A0AA36GCM2_9BILA</name>
<proteinExistence type="predicted"/>